<dbReference type="Pfam" id="PF00440">
    <property type="entry name" value="TetR_N"/>
    <property type="match status" value="1"/>
</dbReference>
<dbReference type="GO" id="GO:0003677">
    <property type="term" value="F:DNA binding"/>
    <property type="evidence" value="ECO:0007669"/>
    <property type="project" value="UniProtKB-UniRule"/>
</dbReference>
<evidence type="ECO:0000256" key="4">
    <source>
        <dbReference type="PROSITE-ProRule" id="PRU00335"/>
    </source>
</evidence>
<evidence type="ECO:0000256" key="3">
    <source>
        <dbReference type="ARBA" id="ARBA00023163"/>
    </source>
</evidence>
<dbReference type="Gene3D" id="1.10.10.60">
    <property type="entry name" value="Homeodomain-like"/>
    <property type="match status" value="1"/>
</dbReference>
<comment type="caution">
    <text evidence="6">The sequence shown here is derived from an EMBL/GenBank/DDBJ whole genome shotgun (WGS) entry which is preliminary data.</text>
</comment>
<evidence type="ECO:0000313" key="7">
    <source>
        <dbReference type="Proteomes" id="UP000664545"/>
    </source>
</evidence>
<organism evidence="6 7">
    <name type="scientific">Clostridium aminobutyricum</name>
    <dbReference type="NCBI Taxonomy" id="33953"/>
    <lineage>
        <taxon>Bacteria</taxon>
        <taxon>Bacillati</taxon>
        <taxon>Bacillota</taxon>
        <taxon>Clostridia</taxon>
        <taxon>Eubacteriales</taxon>
        <taxon>Clostridiaceae</taxon>
        <taxon>Clostridium</taxon>
    </lineage>
</organism>
<keyword evidence="7" id="KW-1185">Reference proteome</keyword>
<dbReference type="PRINTS" id="PR00455">
    <property type="entry name" value="HTHTETR"/>
</dbReference>
<dbReference type="PROSITE" id="PS50977">
    <property type="entry name" value="HTH_TETR_2"/>
    <property type="match status" value="1"/>
</dbReference>
<dbReference type="SUPFAM" id="SSF46689">
    <property type="entry name" value="Homeodomain-like"/>
    <property type="match status" value="1"/>
</dbReference>
<dbReference type="InterPro" id="IPR001647">
    <property type="entry name" value="HTH_TetR"/>
</dbReference>
<dbReference type="InterPro" id="IPR036271">
    <property type="entry name" value="Tet_transcr_reg_TetR-rel_C_sf"/>
</dbReference>
<evidence type="ECO:0000259" key="5">
    <source>
        <dbReference type="PROSITE" id="PS50977"/>
    </source>
</evidence>
<dbReference type="InterPro" id="IPR050624">
    <property type="entry name" value="HTH-type_Tx_Regulator"/>
</dbReference>
<evidence type="ECO:0000256" key="2">
    <source>
        <dbReference type="ARBA" id="ARBA00023125"/>
    </source>
</evidence>
<dbReference type="InterPro" id="IPR009057">
    <property type="entry name" value="Homeodomain-like_sf"/>
</dbReference>
<sequence length="209" mass="24632">MRKKRNALIQFNRHYILEASKQLFLEKGIEKTTVDDIAKLADCSKSTIYVYFKSKEEIFNYIVYEYMSVLRQGIEDSIQSSAEFIECYYAICRKMVDFRNQYPMYFESILAEISVQSEDFEQQPILKDIHRVGEEINSSLENFIRKAIEDGHLRSELDPLLTVFSLWGSICGIISLADKKRKYFESDLNLDKQKFLEYSFELLLSCLLK</sequence>
<dbReference type="SUPFAM" id="SSF48498">
    <property type="entry name" value="Tetracyclin repressor-like, C-terminal domain"/>
    <property type="match status" value="1"/>
</dbReference>
<feature type="domain" description="HTH tetR-type" evidence="5">
    <location>
        <begin position="10"/>
        <end position="70"/>
    </location>
</feature>
<reference evidence="6" key="1">
    <citation type="submission" date="2021-02" db="EMBL/GenBank/DDBJ databases">
        <title>Abyssanaerobacter marinus gen.nov., sp., nov, anaerobic bacterium isolated from the Onnuri vent field of Indian Ocean and suggestion of Mogibacteriaceae fam. nov., and proposal of reclassification of ambiguous this family's genus member.</title>
        <authorList>
            <person name="Kim Y.J."/>
            <person name="Yang J.-A."/>
        </authorList>
    </citation>
    <scope>NUCLEOTIDE SEQUENCE</scope>
    <source>
        <strain evidence="6">DSM 2634</strain>
    </source>
</reference>
<dbReference type="FunFam" id="1.10.10.60:FF:000141">
    <property type="entry name" value="TetR family transcriptional regulator"/>
    <property type="match status" value="1"/>
</dbReference>
<keyword evidence="3" id="KW-0804">Transcription</keyword>
<proteinExistence type="predicted"/>
<dbReference type="PANTHER" id="PTHR43479">
    <property type="entry name" value="ACREF/ENVCD OPERON REPRESSOR-RELATED"/>
    <property type="match status" value="1"/>
</dbReference>
<keyword evidence="1" id="KW-0805">Transcription regulation</keyword>
<evidence type="ECO:0000256" key="1">
    <source>
        <dbReference type="ARBA" id="ARBA00023015"/>
    </source>
</evidence>
<dbReference type="RefSeq" id="WP_206580654.1">
    <property type="nucleotide sequence ID" value="NZ_JAFJZZ010000001.1"/>
</dbReference>
<dbReference type="PANTHER" id="PTHR43479:SF11">
    <property type="entry name" value="ACREF_ENVCD OPERON REPRESSOR-RELATED"/>
    <property type="match status" value="1"/>
</dbReference>
<dbReference type="EMBL" id="JAFJZZ010000001">
    <property type="protein sequence ID" value="MBN7771865.1"/>
    <property type="molecule type" value="Genomic_DNA"/>
</dbReference>
<evidence type="ECO:0000313" key="6">
    <source>
        <dbReference type="EMBL" id="MBN7771865.1"/>
    </source>
</evidence>
<keyword evidence="2 4" id="KW-0238">DNA-binding</keyword>
<dbReference type="Gene3D" id="1.10.357.10">
    <property type="entry name" value="Tetracycline Repressor, domain 2"/>
    <property type="match status" value="1"/>
</dbReference>
<dbReference type="Proteomes" id="UP000664545">
    <property type="component" value="Unassembled WGS sequence"/>
</dbReference>
<gene>
    <name evidence="6" type="ORF">JYB65_00630</name>
</gene>
<feature type="DNA-binding region" description="H-T-H motif" evidence="4">
    <location>
        <begin position="33"/>
        <end position="52"/>
    </location>
</feature>
<protein>
    <submittedName>
        <fullName evidence="6">TetR/AcrR family transcriptional regulator</fullName>
    </submittedName>
</protein>
<dbReference type="GO" id="GO:0045892">
    <property type="term" value="P:negative regulation of DNA-templated transcription"/>
    <property type="evidence" value="ECO:0007669"/>
    <property type="project" value="UniProtKB-ARBA"/>
</dbReference>
<name>A0A939IFT4_CLOAM</name>
<dbReference type="AlphaFoldDB" id="A0A939IFT4"/>
<accession>A0A939IFT4</accession>